<dbReference type="Gene3D" id="3.20.20.80">
    <property type="entry name" value="Glycosidases"/>
    <property type="match status" value="1"/>
</dbReference>
<evidence type="ECO:0000256" key="1">
    <source>
        <dbReference type="SAM" id="SignalP"/>
    </source>
</evidence>
<reference evidence="3 4" key="1">
    <citation type="submission" date="2014-03" db="EMBL/GenBank/DDBJ databases">
        <title>The Genome Sequence of Plasmodium fragile nilgiri.</title>
        <authorList>
            <consortium name="The Broad Institute Genomics Platform"/>
            <consortium name="The Broad Institute Genome Sequencing Center for Infectious Disease"/>
            <person name="Neafsey D."/>
            <person name="Duraisingh M."/>
            <person name="Young S.K."/>
            <person name="Zeng Q."/>
            <person name="Gargeya S."/>
            <person name="Abouelleil A."/>
            <person name="Alvarado L."/>
            <person name="Chapman S.B."/>
            <person name="Gainer-Dewar J."/>
            <person name="Goldberg J."/>
            <person name="Griggs A."/>
            <person name="Gujja S."/>
            <person name="Hansen M."/>
            <person name="Howarth C."/>
            <person name="Imamovic A."/>
            <person name="Larimer J."/>
            <person name="Pearson M."/>
            <person name="Poon T.W."/>
            <person name="Priest M."/>
            <person name="Roberts A."/>
            <person name="Saif S."/>
            <person name="Shea T."/>
            <person name="Sykes S."/>
            <person name="Wortman J."/>
            <person name="Nusbaum C."/>
            <person name="Birren B."/>
        </authorList>
    </citation>
    <scope>NUCLEOTIDE SEQUENCE [LARGE SCALE GENOMIC DNA]</scope>
    <source>
        <strain evidence="4">nilgiri</strain>
    </source>
</reference>
<sequence>MNPVVLLCSWYLFGLSIGTDFVCSCSTTPKSEGPGSSVMSKLRDLFGTKQQERERNIITYKFVKHTCEEKSQGKNDKNQNGNGFEVSHVNRLIYINELKTFILGAYIPYIYMSVRDIYIVLNKIKELNFNTVYTFLFWPENEYLEDFYDTTKSKLFYLLNFCASNGLFVILDIGPYIDNIYNSNIPTYVLFSKKLNEYIRDVYKEKERKKSIFTKRIGDYLFLNLFGKGRSVVVSEDPENVKREDIEHEIGRKKASYTKGYYTYNNIYSLYYFQRAIKWFNYILPRLKKYSNINNGPIIYLNIDKTFDNYYMYVIINLKRRNYFKNICNVESYFKGSKSEGESFLNCVLNFFKRVKRSYILTLGYILYARFNQYMRILKEYELGLMYINEIYKLVQLHFGKINTLTTNYPYIKEEFINSYAGNNCYNHFFHNNWFDNECIKLNKPCIWSQVWTGAKYSIHNVNSPSILRRHFQDPIVYDSSPSIVSPVSELLPRESRNFNLDE</sequence>
<dbReference type="RefSeq" id="XP_012337098.1">
    <property type="nucleotide sequence ID" value="XM_012481675.1"/>
</dbReference>
<accession>A0A0D9QKK3</accession>
<dbReference type="InterPro" id="IPR031330">
    <property type="entry name" value="Gly_Hdrlase_35_cat"/>
</dbReference>
<dbReference type="Proteomes" id="UP000054561">
    <property type="component" value="Unassembled WGS sequence"/>
</dbReference>
<dbReference type="InterPro" id="IPR017853">
    <property type="entry name" value="GH"/>
</dbReference>
<feature type="chain" id="PRO_5002343930" description="Glycoside hydrolase 35 catalytic domain-containing protein" evidence="1">
    <location>
        <begin position="19"/>
        <end position="503"/>
    </location>
</feature>
<organism evidence="3 4">
    <name type="scientific">Plasmodium fragile</name>
    <dbReference type="NCBI Taxonomy" id="5857"/>
    <lineage>
        <taxon>Eukaryota</taxon>
        <taxon>Sar</taxon>
        <taxon>Alveolata</taxon>
        <taxon>Apicomplexa</taxon>
        <taxon>Aconoidasida</taxon>
        <taxon>Haemosporida</taxon>
        <taxon>Plasmodiidae</taxon>
        <taxon>Plasmodium</taxon>
        <taxon>Plasmodium (Plasmodium)</taxon>
    </lineage>
</organism>
<evidence type="ECO:0000259" key="2">
    <source>
        <dbReference type="Pfam" id="PF01301"/>
    </source>
</evidence>
<name>A0A0D9QKK3_PLAFR</name>
<feature type="signal peptide" evidence="1">
    <location>
        <begin position="1"/>
        <end position="18"/>
    </location>
</feature>
<dbReference type="SUPFAM" id="SSF51445">
    <property type="entry name" value="(Trans)glycosidases"/>
    <property type="match status" value="1"/>
</dbReference>
<keyword evidence="4" id="KW-1185">Reference proteome</keyword>
<evidence type="ECO:0000313" key="4">
    <source>
        <dbReference type="Proteomes" id="UP000054561"/>
    </source>
</evidence>
<feature type="domain" description="Glycoside hydrolase 35 catalytic" evidence="2">
    <location>
        <begin position="94"/>
        <end position="179"/>
    </location>
</feature>
<proteinExistence type="predicted"/>
<protein>
    <recommendedName>
        <fullName evidence="2">Glycoside hydrolase 35 catalytic domain-containing protein</fullName>
    </recommendedName>
</protein>
<dbReference type="EMBL" id="KQ001697">
    <property type="protein sequence ID" value="KJP86251.1"/>
    <property type="molecule type" value="Genomic_DNA"/>
</dbReference>
<dbReference type="Pfam" id="PF01301">
    <property type="entry name" value="Glyco_hydro_35"/>
    <property type="match status" value="1"/>
</dbReference>
<dbReference type="GeneID" id="24269379"/>
<feature type="non-terminal residue" evidence="3">
    <location>
        <position position="503"/>
    </location>
</feature>
<dbReference type="OrthoDB" id="391557at2759"/>
<evidence type="ECO:0000313" key="3">
    <source>
        <dbReference type="EMBL" id="KJP86251.1"/>
    </source>
</evidence>
<gene>
    <name evidence="3" type="ORF">AK88_04065</name>
</gene>
<dbReference type="AlphaFoldDB" id="A0A0D9QKK3"/>
<keyword evidence="1" id="KW-0732">Signal</keyword>
<dbReference type="OMA" id="ITHNIYV"/>
<dbReference type="VEuPathDB" id="PlasmoDB:AK88_04065"/>